<dbReference type="InterPro" id="IPR052786">
    <property type="entry name" value="Spore_wall_assembly"/>
</dbReference>
<dbReference type="AlphaFoldDB" id="A0A9W8DUA3"/>
<sequence>MLKPSTYPIRGIGFFAAHPSIWCRCFCGLLVMLTIAIASLVGFSFLISTTAHALIRVNCPAGLAWTVAVVAMFIESALAVIILGLILMPVLQDTLFDDVLRLRGLESVLLNPAAQQRHAWVRGMAAGILFGLFQVLVLLLSLPLNAIPIAGTVLAAAINGIILAWGYHLHYLVELRGMTFRQSRRWVSLNRSKYMGFGVTAFLLELVPLLNVVFMLTNAIGSALWAEAMYREELVNRYKPGHEYWEVMPLLLPATGQPGTSPAGPSEWSSPDSVTVATPSTAWSPRYP</sequence>
<evidence type="ECO:0000256" key="4">
    <source>
        <dbReference type="ARBA" id="ARBA00023136"/>
    </source>
</evidence>
<evidence type="ECO:0000313" key="7">
    <source>
        <dbReference type="EMBL" id="KAJ1926186.1"/>
    </source>
</evidence>
<keyword evidence="8" id="KW-1185">Reference proteome</keyword>
<evidence type="ECO:0000256" key="2">
    <source>
        <dbReference type="ARBA" id="ARBA00022692"/>
    </source>
</evidence>
<feature type="transmembrane region" description="Helical" evidence="6">
    <location>
        <begin position="67"/>
        <end position="91"/>
    </location>
</feature>
<evidence type="ECO:0000256" key="3">
    <source>
        <dbReference type="ARBA" id="ARBA00022989"/>
    </source>
</evidence>
<organism evidence="7 8">
    <name type="scientific">Tieghemiomyces parasiticus</name>
    <dbReference type="NCBI Taxonomy" id="78921"/>
    <lineage>
        <taxon>Eukaryota</taxon>
        <taxon>Fungi</taxon>
        <taxon>Fungi incertae sedis</taxon>
        <taxon>Zoopagomycota</taxon>
        <taxon>Kickxellomycotina</taxon>
        <taxon>Dimargaritomycetes</taxon>
        <taxon>Dimargaritales</taxon>
        <taxon>Dimargaritaceae</taxon>
        <taxon>Tieghemiomyces</taxon>
    </lineage>
</organism>
<dbReference type="PANTHER" id="PTHR34292">
    <property type="entry name" value="OUTER SPORE WALL PROTEIN LDS1"/>
    <property type="match status" value="1"/>
</dbReference>
<proteinExistence type="predicted"/>
<feature type="transmembrane region" description="Helical" evidence="6">
    <location>
        <begin position="21"/>
        <end position="47"/>
    </location>
</feature>
<comment type="caution">
    <text evidence="7">The sequence shown here is derived from an EMBL/GenBank/DDBJ whole genome shotgun (WGS) entry which is preliminary data.</text>
</comment>
<evidence type="ECO:0000256" key="6">
    <source>
        <dbReference type="SAM" id="Phobius"/>
    </source>
</evidence>
<evidence type="ECO:0000256" key="5">
    <source>
        <dbReference type="SAM" id="MobiDB-lite"/>
    </source>
</evidence>
<name>A0A9W8DUA3_9FUNG</name>
<dbReference type="Proteomes" id="UP001150569">
    <property type="component" value="Unassembled WGS sequence"/>
</dbReference>
<keyword evidence="3 6" id="KW-1133">Transmembrane helix</keyword>
<feature type="region of interest" description="Disordered" evidence="5">
    <location>
        <begin position="257"/>
        <end position="288"/>
    </location>
</feature>
<feature type="transmembrane region" description="Helical" evidence="6">
    <location>
        <begin position="194"/>
        <end position="216"/>
    </location>
</feature>
<dbReference type="InterPro" id="IPR059112">
    <property type="entry name" value="CysZ/EI24"/>
</dbReference>
<dbReference type="PANTHER" id="PTHR34292:SF2">
    <property type="entry name" value="OUTER SPORE WALL PROTEIN LDS1"/>
    <property type="match status" value="1"/>
</dbReference>
<evidence type="ECO:0000313" key="8">
    <source>
        <dbReference type="Proteomes" id="UP001150569"/>
    </source>
</evidence>
<dbReference type="Pfam" id="PF07264">
    <property type="entry name" value="EI24"/>
    <property type="match status" value="1"/>
</dbReference>
<feature type="compositionally biased region" description="Polar residues" evidence="5">
    <location>
        <begin position="267"/>
        <end position="288"/>
    </location>
</feature>
<protein>
    <submittedName>
        <fullName evidence="7">Uncharacterized protein</fullName>
    </submittedName>
</protein>
<gene>
    <name evidence="7" type="ORF">IWQ60_004026</name>
</gene>
<evidence type="ECO:0000256" key="1">
    <source>
        <dbReference type="ARBA" id="ARBA00004141"/>
    </source>
</evidence>
<reference evidence="7" key="1">
    <citation type="submission" date="2022-07" db="EMBL/GenBank/DDBJ databases">
        <title>Phylogenomic reconstructions and comparative analyses of Kickxellomycotina fungi.</title>
        <authorList>
            <person name="Reynolds N.K."/>
            <person name="Stajich J.E."/>
            <person name="Barry K."/>
            <person name="Grigoriev I.V."/>
            <person name="Crous P."/>
            <person name="Smith M.E."/>
        </authorList>
    </citation>
    <scope>NUCLEOTIDE SEQUENCE</scope>
    <source>
        <strain evidence="7">RSA 861</strain>
    </source>
</reference>
<keyword evidence="4 6" id="KW-0472">Membrane</keyword>
<accession>A0A9W8DUA3</accession>
<feature type="transmembrane region" description="Helical" evidence="6">
    <location>
        <begin position="119"/>
        <end position="140"/>
    </location>
</feature>
<feature type="transmembrane region" description="Helical" evidence="6">
    <location>
        <begin position="146"/>
        <end position="173"/>
    </location>
</feature>
<keyword evidence="2 6" id="KW-0812">Transmembrane</keyword>
<dbReference type="EMBL" id="JANBPT010000184">
    <property type="protein sequence ID" value="KAJ1926186.1"/>
    <property type="molecule type" value="Genomic_DNA"/>
</dbReference>
<comment type="subcellular location">
    <subcellularLocation>
        <location evidence="1">Membrane</location>
        <topology evidence="1">Multi-pass membrane protein</topology>
    </subcellularLocation>
</comment>
<dbReference type="OrthoDB" id="10012223at2759"/>